<protein>
    <submittedName>
        <fullName evidence="1">Uncharacterized protein</fullName>
    </submittedName>
</protein>
<dbReference type="AlphaFoldDB" id="A0A015XAB1"/>
<proteinExistence type="predicted"/>
<accession>A0A015XAB1</accession>
<dbReference type="EMBL" id="JGDJ01000097">
    <property type="protein sequence ID" value="EXZ31040.1"/>
    <property type="molecule type" value="Genomic_DNA"/>
</dbReference>
<dbReference type="Proteomes" id="UP000022082">
    <property type="component" value="Unassembled WGS sequence"/>
</dbReference>
<name>A0A015XAB1_BACFG</name>
<reference evidence="1 2" key="1">
    <citation type="submission" date="2014-02" db="EMBL/GenBank/DDBJ databases">
        <authorList>
            <person name="Sears C."/>
            <person name="Carroll K."/>
            <person name="Sack B.R."/>
            <person name="Qadri F."/>
            <person name="Myers L.L."/>
            <person name="Chung G.-T."/>
            <person name="Escheverria P."/>
            <person name="Fraser C.M."/>
            <person name="Sadzewicz L."/>
            <person name="Shefchek K.A."/>
            <person name="Tallon L."/>
            <person name="Das S.P."/>
            <person name="Daugherty S."/>
            <person name="Mongodin E.F."/>
        </authorList>
    </citation>
    <scope>NUCLEOTIDE SEQUENCE [LARGE SCALE GENOMIC DNA]</scope>
    <source>
        <strain evidence="1 2">S36L11</strain>
    </source>
</reference>
<gene>
    <name evidence="1" type="ORF">M136_5197</name>
</gene>
<sequence length="48" mass="5763">MEENYLLLQQEMNKENIHLTLKEKDILFIISHILTPESFRNGYIDITL</sequence>
<comment type="caution">
    <text evidence="1">The sequence shown here is derived from an EMBL/GenBank/DDBJ whole genome shotgun (WGS) entry which is preliminary data.</text>
</comment>
<evidence type="ECO:0000313" key="2">
    <source>
        <dbReference type="Proteomes" id="UP000022082"/>
    </source>
</evidence>
<evidence type="ECO:0000313" key="1">
    <source>
        <dbReference type="EMBL" id="EXZ31040.1"/>
    </source>
</evidence>
<organism evidence="1 2">
    <name type="scientific">Bacteroides fragilis str. S36L11</name>
    <dbReference type="NCBI Taxonomy" id="1339327"/>
    <lineage>
        <taxon>Bacteria</taxon>
        <taxon>Pseudomonadati</taxon>
        <taxon>Bacteroidota</taxon>
        <taxon>Bacteroidia</taxon>
        <taxon>Bacteroidales</taxon>
        <taxon>Bacteroidaceae</taxon>
        <taxon>Bacteroides</taxon>
    </lineage>
</organism>